<sequence length="64" mass="7253">IDPTELKARKHITDAEAFFIFCTRELLYYGAAYDEVKEKAKLPDRIKAIFGYPPPPPPLSLSLS</sequence>
<feature type="non-terminal residue" evidence="1">
    <location>
        <position position="64"/>
    </location>
</feature>
<organism evidence="1 2">
    <name type="scientific">Kipferlia bialata</name>
    <dbReference type="NCBI Taxonomy" id="797122"/>
    <lineage>
        <taxon>Eukaryota</taxon>
        <taxon>Metamonada</taxon>
        <taxon>Carpediemonas-like organisms</taxon>
        <taxon>Kipferlia</taxon>
    </lineage>
</organism>
<reference evidence="1 2" key="1">
    <citation type="journal article" date="2018" name="PLoS ONE">
        <title>The draft genome of Kipferlia bialata reveals reductive genome evolution in fornicate parasites.</title>
        <authorList>
            <person name="Tanifuji G."/>
            <person name="Takabayashi S."/>
            <person name="Kume K."/>
            <person name="Takagi M."/>
            <person name="Nakayama T."/>
            <person name="Kamikawa R."/>
            <person name="Inagaki Y."/>
            <person name="Hashimoto T."/>
        </authorList>
    </citation>
    <scope>NUCLEOTIDE SEQUENCE [LARGE SCALE GENOMIC DNA]</scope>
    <source>
        <strain evidence="1">NY0173</strain>
    </source>
</reference>
<dbReference type="AlphaFoldDB" id="A0A9K3GPB5"/>
<evidence type="ECO:0000313" key="2">
    <source>
        <dbReference type="Proteomes" id="UP000265618"/>
    </source>
</evidence>
<gene>
    <name evidence="1" type="ORF">KIPB_012957</name>
</gene>
<comment type="caution">
    <text evidence="1">The sequence shown here is derived from an EMBL/GenBank/DDBJ whole genome shotgun (WGS) entry which is preliminary data.</text>
</comment>
<evidence type="ECO:0000313" key="1">
    <source>
        <dbReference type="EMBL" id="GIQ90238.1"/>
    </source>
</evidence>
<name>A0A9K3GPB5_9EUKA</name>
<keyword evidence="2" id="KW-1185">Reference proteome</keyword>
<accession>A0A9K3GPB5</accession>
<dbReference type="EMBL" id="BDIP01005938">
    <property type="protein sequence ID" value="GIQ90238.1"/>
    <property type="molecule type" value="Genomic_DNA"/>
</dbReference>
<dbReference type="Proteomes" id="UP000265618">
    <property type="component" value="Unassembled WGS sequence"/>
</dbReference>
<protein>
    <submittedName>
        <fullName evidence="1">Uncharacterized protein</fullName>
    </submittedName>
</protein>
<proteinExistence type="predicted"/>